<feature type="transmembrane region" description="Helical" evidence="1">
    <location>
        <begin position="6"/>
        <end position="29"/>
    </location>
</feature>
<reference evidence="2" key="1">
    <citation type="submission" date="2020-10" db="EMBL/GenBank/DDBJ databases">
        <authorList>
            <person name="Gilroy R."/>
        </authorList>
    </citation>
    <scope>NUCLEOTIDE SEQUENCE</scope>
    <source>
        <strain evidence="2">CHK195-11698</strain>
    </source>
</reference>
<reference evidence="2" key="2">
    <citation type="journal article" date="2021" name="PeerJ">
        <title>Extensive microbial diversity within the chicken gut microbiome revealed by metagenomics and culture.</title>
        <authorList>
            <person name="Gilroy R."/>
            <person name="Ravi A."/>
            <person name="Getino M."/>
            <person name="Pursley I."/>
            <person name="Horton D.L."/>
            <person name="Alikhan N.F."/>
            <person name="Baker D."/>
            <person name="Gharbi K."/>
            <person name="Hall N."/>
            <person name="Watson M."/>
            <person name="Adriaenssens E.M."/>
            <person name="Foster-Nyarko E."/>
            <person name="Jarju S."/>
            <person name="Secka A."/>
            <person name="Antonio M."/>
            <person name="Oren A."/>
            <person name="Chaudhuri R.R."/>
            <person name="La Ragione R."/>
            <person name="Hildebrand F."/>
            <person name="Pallen M.J."/>
        </authorList>
    </citation>
    <scope>NUCLEOTIDE SEQUENCE</scope>
    <source>
        <strain evidence="2">CHK195-11698</strain>
    </source>
</reference>
<keyword evidence="1" id="KW-0812">Transmembrane</keyword>
<dbReference type="AlphaFoldDB" id="A0A9D1HME9"/>
<dbReference type="EMBL" id="DVMJ01000040">
    <property type="protein sequence ID" value="HIU13367.1"/>
    <property type="molecule type" value="Genomic_DNA"/>
</dbReference>
<comment type="caution">
    <text evidence="2">The sequence shown here is derived from an EMBL/GenBank/DDBJ whole genome shotgun (WGS) entry which is preliminary data.</text>
</comment>
<accession>A0A9D1HME9</accession>
<proteinExistence type="predicted"/>
<name>A0A9D1HME9_9FIRM</name>
<sequence length="121" mass="14062">MSLTMCLLGIAGLFIVYSLFFYVVIEIYLRILKVRGQRFSLITAIEKAAKEEEKRNYKVMGASFLVWLVLMLALFPLLKIYIFLTEQLGNSDYQFYVANIFPIVIMLFGVNFFICAIIKHK</sequence>
<keyword evidence="1" id="KW-0472">Membrane</keyword>
<organism evidence="2 3">
    <name type="scientific">Candidatus Fimiplasma intestinipullorum</name>
    <dbReference type="NCBI Taxonomy" id="2840825"/>
    <lineage>
        <taxon>Bacteria</taxon>
        <taxon>Bacillati</taxon>
        <taxon>Bacillota</taxon>
        <taxon>Clostridia</taxon>
        <taxon>Eubacteriales</taxon>
        <taxon>Candidatus Fimiplasma</taxon>
    </lineage>
</organism>
<evidence type="ECO:0000313" key="2">
    <source>
        <dbReference type="EMBL" id="HIU13367.1"/>
    </source>
</evidence>
<evidence type="ECO:0000256" key="1">
    <source>
        <dbReference type="SAM" id="Phobius"/>
    </source>
</evidence>
<keyword evidence="1" id="KW-1133">Transmembrane helix</keyword>
<gene>
    <name evidence="2" type="ORF">IAD15_04785</name>
</gene>
<evidence type="ECO:0000313" key="3">
    <source>
        <dbReference type="Proteomes" id="UP000824175"/>
    </source>
</evidence>
<dbReference type="Proteomes" id="UP000824175">
    <property type="component" value="Unassembled WGS sequence"/>
</dbReference>
<feature type="transmembrane region" description="Helical" evidence="1">
    <location>
        <begin position="64"/>
        <end position="84"/>
    </location>
</feature>
<protein>
    <submittedName>
        <fullName evidence="2">Uncharacterized protein</fullName>
    </submittedName>
</protein>
<feature type="transmembrane region" description="Helical" evidence="1">
    <location>
        <begin position="96"/>
        <end position="118"/>
    </location>
</feature>